<dbReference type="RefSeq" id="WP_017986182.1">
    <property type="nucleotide sequence ID" value="NZ_AQUL01000001.1"/>
</dbReference>
<organism evidence="4 5">
    <name type="scientific">Amycolatopsis methanolica 239</name>
    <dbReference type="NCBI Taxonomy" id="1068978"/>
    <lineage>
        <taxon>Bacteria</taxon>
        <taxon>Bacillati</taxon>
        <taxon>Actinomycetota</taxon>
        <taxon>Actinomycetes</taxon>
        <taxon>Pseudonocardiales</taxon>
        <taxon>Pseudonocardiaceae</taxon>
        <taxon>Amycolatopsis</taxon>
        <taxon>Amycolatopsis methanolica group</taxon>
    </lineage>
</organism>
<evidence type="ECO:0000313" key="5">
    <source>
        <dbReference type="Proteomes" id="UP000062973"/>
    </source>
</evidence>
<feature type="signal peptide" evidence="2">
    <location>
        <begin position="1"/>
        <end position="31"/>
    </location>
</feature>
<sequence>MPASPRSFARALSALFLASCALLGLAAPAAAQVSIVPGSVKGGSTETFAFRLANQRTDTQSNRLEIVFPQSPPIAFAEVKPARGWTAKINPRPLDPPQQSGDRMMNQVVGSIVLEGGEVGPGQFEQFLVTLGPLPEQGDLVLDTVQGYTSGATDRFSAAAGNAPVIVVSPSAAQGAPPPAVIEANRADQAVAAAEQQAEEQANSGGITPFAFLWGVLGLAFLVVALVGLRTHLLHRRAPDPEPKPEPEKVSNG</sequence>
<dbReference type="STRING" id="1068978.AMETH_0226"/>
<feature type="chain" id="PRO_5001715313" evidence="2">
    <location>
        <begin position="32"/>
        <end position="253"/>
    </location>
</feature>
<keyword evidence="1" id="KW-0812">Transmembrane</keyword>
<dbReference type="Pfam" id="PF07987">
    <property type="entry name" value="DUF1775"/>
    <property type="match status" value="1"/>
</dbReference>
<keyword evidence="2" id="KW-0732">Signal</keyword>
<keyword evidence="1" id="KW-1133">Transmembrane helix</keyword>
<dbReference type="InterPro" id="IPR012533">
    <property type="entry name" value="YcnI-copper_dom"/>
</dbReference>
<dbReference type="PATRIC" id="fig|1068978.7.peg.242"/>
<protein>
    <submittedName>
        <fullName evidence="4">Nuclear export factor GLE1</fullName>
    </submittedName>
</protein>
<keyword evidence="5" id="KW-1185">Reference proteome</keyword>
<feature type="transmembrane region" description="Helical" evidence="1">
    <location>
        <begin position="210"/>
        <end position="229"/>
    </location>
</feature>
<dbReference type="InterPro" id="IPR038507">
    <property type="entry name" value="YcnI-like_sf"/>
</dbReference>
<evidence type="ECO:0000313" key="4">
    <source>
        <dbReference type="EMBL" id="AIJ20318.1"/>
    </source>
</evidence>
<dbReference type="KEGG" id="amq:AMETH_0226"/>
<accession>A0A076MHE1</accession>
<dbReference type="EMBL" id="CP009110">
    <property type="protein sequence ID" value="AIJ20318.1"/>
    <property type="molecule type" value="Genomic_DNA"/>
</dbReference>
<dbReference type="OrthoDB" id="9810871at2"/>
<reference evidence="4 5" key="1">
    <citation type="submission" date="2014-07" db="EMBL/GenBank/DDBJ databases">
        <title>Whole Genome Sequence of the Amycolatopsis methanolica 239.</title>
        <authorList>
            <person name="Tang B."/>
        </authorList>
    </citation>
    <scope>NUCLEOTIDE SEQUENCE [LARGE SCALE GENOMIC DNA]</scope>
    <source>
        <strain evidence="4 5">239</strain>
    </source>
</reference>
<dbReference type="Proteomes" id="UP000062973">
    <property type="component" value="Chromosome"/>
</dbReference>
<name>A0A076MHE1_AMYME</name>
<keyword evidence="1" id="KW-0472">Membrane</keyword>
<dbReference type="HOGENOM" id="CLU_087540_0_0_11"/>
<dbReference type="AlphaFoldDB" id="A0A076MHE1"/>
<feature type="domain" description="YncI copper-binding" evidence="3">
    <location>
        <begin position="33"/>
        <end position="159"/>
    </location>
</feature>
<proteinExistence type="predicted"/>
<dbReference type="eggNOG" id="COG4549">
    <property type="taxonomic scope" value="Bacteria"/>
</dbReference>
<evidence type="ECO:0000256" key="2">
    <source>
        <dbReference type="SAM" id="SignalP"/>
    </source>
</evidence>
<evidence type="ECO:0000259" key="3">
    <source>
        <dbReference type="Pfam" id="PF07987"/>
    </source>
</evidence>
<gene>
    <name evidence="4" type="ORF">AMETH_0226</name>
</gene>
<dbReference type="Gene3D" id="2.60.40.2230">
    <property type="entry name" value="Uncharacterised protein YcnI-like PF07987, DUF1775"/>
    <property type="match status" value="1"/>
</dbReference>
<evidence type="ECO:0000256" key="1">
    <source>
        <dbReference type="SAM" id="Phobius"/>
    </source>
</evidence>